<dbReference type="InterPro" id="IPR058870">
    <property type="entry name" value="YuzC"/>
</dbReference>
<dbReference type="KEGG" id="bda:FSZ17_18925"/>
<dbReference type="RefSeq" id="WP_057773247.1">
    <property type="nucleotide sequence ID" value="NZ_CP042593.1"/>
</dbReference>
<dbReference type="Pfam" id="PF26344">
    <property type="entry name" value="YuzC"/>
    <property type="match status" value="1"/>
</dbReference>
<reference evidence="2" key="1">
    <citation type="submission" date="2019-08" db="EMBL/GenBank/DDBJ databases">
        <authorList>
            <person name="Zheng X."/>
        </authorList>
    </citation>
    <scope>NUCLEOTIDE SEQUENCE [LARGE SCALE GENOMIC DNA]</scope>
    <source>
        <strain evidence="2">FJAT-25496</strain>
    </source>
</reference>
<evidence type="ECO:0000313" key="2">
    <source>
        <dbReference type="Proteomes" id="UP000321555"/>
    </source>
</evidence>
<protein>
    <recommendedName>
        <fullName evidence="3">Inner spore coat protein</fullName>
    </recommendedName>
</protein>
<sequence length="129" mass="15108">MMPHYYYQNYQQHYNDSYDPYFPYYQQLSYRQYPPIDPGKFMVSAKNMKNLMNDASLLLAKMAGSRRFSLELMSSAQAADQKKIENMIKSTGVVLVPDVKYTPDGLILTFESGDKYQECCSLKLNLRWQ</sequence>
<dbReference type="Proteomes" id="UP000321555">
    <property type="component" value="Chromosome"/>
</dbReference>
<dbReference type="AlphaFoldDB" id="A0A5B8Z881"/>
<proteinExistence type="predicted"/>
<dbReference type="OrthoDB" id="2615349at2"/>
<name>A0A5B8Z881_CYTDA</name>
<accession>A0A5B8Z881</accession>
<gene>
    <name evidence="1" type="ORF">FSZ17_18925</name>
</gene>
<organism evidence="1 2">
    <name type="scientific">Cytobacillus dafuensis</name>
    <name type="common">Bacillus dafuensis</name>
    <dbReference type="NCBI Taxonomy" id="1742359"/>
    <lineage>
        <taxon>Bacteria</taxon>
        <taxon>Bacillati</taxon>
        <taxon>Bacillota</taxon>
        <taxon>Bacilli</taxon>
        <taxon>Bacillales</taxon>
        <taxon>Bacillaceae</taxon>
        <taxon>Cytobacillus</taxon>
    </lineage>
</organism>
<evidence type="ECO:0008006" key="3">
    <source>
        <dbReference type="Google" id="ProtNLM"/>
    </source>
</evidence>
<dbReference type="STRING" id="1742359.GCA_001439625_03310"/>
<dbReference type="EMBL" id="CP042593">
    <property type="protein sequence ID" value="QED49157.1"/>
    <property type="molecule type" value="Genomic_DNA"/>
</dbReference>
<evidence type="ECO:0000313" key="1">
    <source>
        <dbReference type="EMBL" id="QED49157.1"/>
    </source>
</evidence>
<keyword evidence="2" id="KW-1185">Reference proteome</keyword>